<dbReference type="GO" id="GO:0016020">
    <property type="term" value="C:membrane"/>
    <property type="evidence" value="ECO:0007669"/>
    <property type="project" value="GOC"/>
</dbReference>
<evidence type="ECO:0000313" key="3">
    <source>
        <dbReference type="Proteomes" id="UP000544222"/>
    </source>
</evidence>
<keyword evidence="3" id="KW-1185">Reference proteome</keyword>
<dbReference type="EMBL" id="JACHYB010000001">
    <property type="protein sequence ID" value="MBB3185985.1"/>
    <property type="molecule type" value="Genomic_DNA"/>
</dbReference>
<protein>
    <submittedName>
        <fullName evidence="2">Mannosyltransferase OCH1-like enzyme</fullName>
    </submittedName>
</protein>
<dbReference type="Pfam" id="PF04488">
    <property type="entry name" value="Gly_transf_sug"/>
    <property type="match status" value="1"/>
</dbReference>
<dbReference type="InterPro" id="IPR029044">
    <property type="entry name" value="Nucleotide-diphossugar_trans"/>
</dbReference>
<dbReference type="GO" id="GO:0051999">
    <property type="term" value="P:mannosyl-inositol phosphorylceramide biosynthetic process"/>
    <property type="evidence" value="ECO:0007669"/>
    <property type="project" value="TreeGrafter"/>
</dbReference>
<dbReference type="AlphaFoldDB" id="A0A7W5DNR2"/>
<organism evidence="2 3">
    <name type="scientific">Microbacter margulisiae</name>
    <dbReference type="NCBI Taxonomy" id="1350067"/>
    <lineage>
        <taxon>Bacteria</taxon>
        <taxon>Pseudomonadati</taxon>
        <taxon>Bacteroidota</taxon>
        <taxon>Bacteroidia</taxon>
        <taxon>Bacteroidales</taxon>
        <taxon>Porphyromonadaceae</taxon>
        <taxon>Microbacter</taxon>
    </lineage>
</organism>
<dbReference type="GO" id="GO:0000030">
    <property type="term" value="F:mannosyltransferase activity"/>
    <property type="evidence" value="ECO:0007669"/>
    <property type="project" value="TreeGrafter"/>
</dbReference>
<keyword evidence="1 2" id="KW-0808">Transferase</keyword>
<dbReference type="RefSeq" id="WP_183411921.1">
    <property type="nucleotide sequence ID" value="NZ_JACHYB010000001.1"/>
</dbReference>
<proteinExistence type="predicted"/>
<dbReference type="SUPFAM" id="SSF53448">
    <property type="entry name" value="Nucleotide-diphospho-sugar transferases"/>
    <property type="match status" value="1"/>
</dbReference>
<sequence>MTTSIPKILHYCWFGEHEMPDNIQQCLTSWQFLKPEYQFICWNESNFDVSRYQFTKEAYEQKKWAFVADFARLEALYQYGGIYLDTDVMMLRSFDHLLNSYQLVLGSDEFGGIITSFMAATPQHPYINECLSIYQNKSFIKATGKLDMTINNVVMNNLLRSHYKINHNTNEELGLIIYPDDYFQVKSFVSGKLHLTENSCMIHHMNKSWDSVFAKILELLRTKILVPIIGTKAYVQLNDFVRRLVSHIRI</sequence>
<name>A0A7W5DNR2_9PORP</name>
<accession>A0A7W5DNR2</accession>
<evidence type="ECO:0000256" key="1">
    <source>
        <dbReference type="ARBA" id="ARBA00022679"/>
    </source>
</evidence>
<comment type="caution">
    <text evidence="2">The sequence shown here is derived from an EMBL/GenBank/DDBJ whole genome shotgun (WGS) entry which is preliminary data.</text>
</comment>
<dbReference type="Gene3D" id="3.90.550.20">
    <property type="match status" value="1"/>
</dbReference>
<evidence type="ECO:0000313" key="2">
    <source>
        <dbReference type="EMBL" id="MBB3185985.1"/>
    </source>
</evidence>
<dbReference type="InterPro" id="IPR051706">
    <property type="entry name" value="Glycosyltransferase_domain"/>
</dbReference>
<gene>
    <name evidence="2" type="ORF">FHX64_000148</name>
</gene>
<keyword evidence="2" id="KW-0328">Glycosyltransferase</keyword>
<dbReference type="Proteomes" id="UP000544222">
    <property type="component" value="Unassembled WGS sequence"/>
</dbReference>
<reference evidence="2 3" key="1">
    <citation type="submission" date="2020-08" db="EMBL/GenBank/DDBJ databases">
        <title>Genomic Encyclopedia of Type Strains, Phase IV (KMG-IV): sequencing the most valuable type-strain genomes for metagenomic binning, comparative biology and taxonomic classification.</title>
        <authorList>
            <person name="Goeker M."/>
        </authorList>
    </citation>
    <scope>NUCLEOTIDE SEQUENCE [LARGE SCALE GENOMIC DNA]</scope>
    <source>
        <strain evidence="2 3">DSM 27471</strain>
    </source>
</reference>
<dbReference type="PANTHER" id="PTHR32385:SF15">
    <property type="entry name" value="INOSITOL PHOSPHOCERAMIDE MANNOSYLTRANSFERASE 1"/>
    <property type="match status" value="1"/>
</dbReference>
<dbReference type="InterPro" id="IPR007577">
    <property type="entry name" value="GlycoTrfase_DXD_sugar-bd_CS"/>
</dbReference>
<dbReference type="PANTHER" id="PTHR32385">
    <property type="entry name" value="MANNOSYL PHOSPHORYLINOSITOL CERAMIDE SYNTHASE"/>
    <property type="match status" value="1"/>
</dbReference>